<feature type="domain" description="Histidine kinase" evidence="15">
    <location>
        <begin position="127"/>
        <end position="340"/>
    </location>
</feature>
<dbReference type="PRINTS" id="PR00344">
    <property type="entry name" value="BCTRLSENSOR"/>
</dbReference>
<evidence type="ECO:0000256" key="12">
    <source>
        <dbReference type="ARBA" id="ARBA00023136"/>
    </source>
</evidence>
<comment type="caution">
    <text evidence="16">The sequence shown here is derived from an EMBL/GenBank/DDBJ whole genome shotgun (WGS) entry which is preliminary data.</text>
</comment>
<dbReference type="CDD" id="cd00075">
    <property type="entry name" value="HATPase"/>
    <property type="match status" value="1"/>
</dbReference>
<dbReference type="PANTHER" id="PTHR45569">
    <property type="entry name" value="SENSOR PROTEIN KDPD"/>
    <property type="match status" value="1"/>
</dbReference>
<evidence type="ECO:0000256" key="3">
    <source>
        <dbReference type="ARBA" id="ARBA00012438"/>
    </source>
</evidence>
<evidence type="ECO:0000256" key="9">
    <source>
        <dbReference type="ARBA" id="ARBA00022840"/>
    </source>
</evidence>
<evidence type="ECO:0000256" key="13">
    <source>
        <dbReference type="SAM" id="Coils"/>
    </source>
</evidence>
<gene>
    <name evidence="16" type="ORF">SAMN05421679_101648</name>
</gene>
<protein>
    <recommendedName>
        <fullName evidence="3">histidine kinase</fullName>
        <ecNumber evidence="3">2.7.13.3</ecNumber>
    </recommendedName>
</protein>
<dbReference type="InterPro" id="IPR003661">
    <property type="entry name" value="HisK_dim/P_dom"/>
</dbReference>
<comment type="catalytic activity">
    <reaction evidence="1">
        <text>ATP + protein L-histidine = ADP + protein N-phospho-L-histidine.</text>
        <dbReference type="EC" id="2.7.13.3"/>
    </reaction>
</comment>
<dbReference type="Proteomes" id="UP001158050">
    <property type="component" value="Unassembled WGS sequence"/>
</dbReference>
<dbReference type="SMART" id="SM00388">
    <property type="entry name" value="HisKA"/>
    <property type="match status" value="1"/>
</dbReference>
<proteinExistence type="predicted"/>
<dbReference type="InterPro" id="IPR036890">
    <property type="entry name" value="HATPase_C_sf"/>
</dbReference>
<evidence type="ECO:0000256" key="2">
    <source>
        <dbReference type="ARBA" id="ARBA00004141"/>
    </source>
</evidence>
<dbReference type="SMART" id="SM00387">
    <property type="entry name" value="HATPase_c"/>
    <property type="match status" value="1"/>
</dbReference>
<dbReference type="SUPFAM" id="SSF55874">
    <property type="entry name" value="ATPase domain of HSP90 chaperone/DNA topoisomerase II/histidine kinase"/>
    <property type="match status" value="1"/>
</dbReference>
<keyword evidence="13" id="KW-0175">Coiled coil</keyword>
<keyword evidence="11" id="KW-0902">Two-component regulatory system</keyword>
<evidence type="ECO:0000256" key="6">
    <source>
        <dbReference type="ARBA" id="ARBA00022692"/>
    </source>
</evidence>
<keyword evidence="8 16" id="KW-0418">Kinase</keyword>
<dbReference type="InterPro" id="IPR005467">
    <property type="entry name" value="His_kinase_dom"/>
</dbReference>
<feature type="transmembrane region" description="Helical" evidence="14">
    <location>
        <begin position="33"/>
        <end position="61"/>
    </location>
</feature>
<sequence>MTKQYTVSILTVLMVAFLCFSLQNWLSYRTSSLILLMTVSVIAMLFDIVPVIISAVLSALIWNFFFIPPVYNFHINNTQDLLMFFLYFFIALVNAVLTFKIREAEKKARDKEEKENTIKLYNTLLNSLSHELRTPIATILGAVDTLNENKEKLSIDNQNILLNEIGKAGFRLNRQVENLLNISRLENGILRPKFDWCDMNDLINSVLQKLSVNENHKIIFQSDETLPLFRIDEGFTEQIIHNLLHNSIQYTSENSIIEIEVRHQSENLIILISDNGNGFPEDKMDLVFNKFYRLPNTKAGGSGLGLSIVKGFVEAQNGKIKLNNKENGGAVFTVEIPAEMSYINHLKNE</sequence>
<evidence type="ECO:0000256" key="7">
    <source>
        <dbReference type="ARBA" id="ARBA00022741"/>
    </source>
</evidence>
<dbReference type="PANTHER" id="PTHR45569:SF1">
    <property type="entry name" value="SENSOR PROTEIN KDPD"/>
    <property type="match status" value="1"/>
</dbReference>
<keyword evidence="5" id="KW-0808">Transferase</keyword>
<comment type="subcellular location">
    <subcellularLocation>
        <location evidence="2">Membrane</location>
        <topology evidence="2">Multi-pass membrane protein</topology>
    </subcellularLocation>
</comment>
<dbReference type="GO" id="GO:0016301">
    <property type="term" value="F:kinase activity"/>
    <property type="evidence" value="ECO:0007669"/>
    <property type="project" value="UniProtKB-KW"/>
</dbReference>
<evidence type="ECO:0000313" key="16">
    <source>
        <dbReference type="EMBL" id="SMP89115.1"/>
    </source>
</evidence>
<evidence type="ECO:0000256" key="8">
    <source>
        <dbReference type="ARBA" id="ARBA00022777"/>
    </source>
</evidence>
<keyword evidence="6 14" id="KW-0812">Transmembrane</keyword>
<dbReference type="InterPro" id="IPR025201">
    <property type="entry name" value="KdpD_TM"/>
</dbReference>
<name>A0ABY1QZ14_9FLAO</name>
<organism evidence="16 17">
    <name type="scientific">Epilithonimonas pallida</name>
    <dbReference type="NCBI Taxonomy" id="373671"/>
    <lineage>
        <taxon>Bacteria</taxon>
        <taxon>Pseudomonadati</taxon>
        <taxon>Bacteroidota</taxon>
        <taxon>Flavobacteriia</taxon>
        <taxon>Flavobacteriales</taxon>
        <taxon>Weeksellaceae</taxon>
        <taxon>Chryseobacterium group</taxon>
        <taxon>Epilithonimonas</taxon>
    </lineage>
</organism>
<dbReference type="InterPro" id="IPR036097">
    <property type="entry name" value="HisK_dim/P_sf"/>
</dbReference>
<keyword evidence="7" id="KW-0547">Nucleotide-binding</keyword>
<dbReference type="InterPro" id="IPR004358">
    <property type="entry name" value="Sig_transdc_His_kin-like_C"/>
</dbReference>
<evidence type="ECO:0000256" key="11">
    <source>
        <dbReference type="ARBA" id="ARBA00023012"/>
    </source>
</evidence>
<dbReference type="Pfam" id="PF00512">
    <property type="entry name" value="HisKA"/>
    <property type="match status" value="1"/>
</dbReference>
<dbReference type="EMBL" id="FXUO01000001">
    <property type="protein sequence ID" value="SMP89115.1"/>
    <property type="molecule type" value="Genomic_DNA"/>
</dbReference>
<keyword evidence="9" id="KW-0067">ATP-binding</keyword>
<dbReference type="Gene3D" id="3.30.565.10">
    <property type="entry name" value="Histidine kinase-like ATPase, C-terminal domain"/>
    <property type="match status" value="1"/>
</dbReference>
<dbReference type="SUPFAM" id="SSF47384">
    <property type="entry name" value="Homodimeric domain of signal transducing histidine kinase"/>
    <property type="match status" value="1"/>
</dbReference>
<keyword evidence="17" id="KW-1185">Reference proteome</keyword>
<dbReference type="InterPro" id="IPR038318">
    <property type="entry name" value="KdpD_sf"/>
</dbReference>
<feature type="transmembrane region" description="Helical" evidence="14">
    <location>
        <begin position="81"/>
        <end position="99"/>
    </location>
</feature>
<dbReference type="EC" id="2.7.13.3" evidence="3"/>
<accession>A0ABY1QZ14</accession>
<keyword evidence="10 14" id="KW-1133">Transmembrane helix</keyword>
<keyword evidence="4" id="KW-0597">Phosphoprotein</keyword>
<evidence type="ECO:0000256" key="10">
    <source>
        <dbReference type="ARBA" id="ARBA00022989"/>
    </source>
</evidence>
<dbReference type="Pfam" id="PF13493">
    <property type="entry name" value="DUF4118"/>
    <property type="match status" value="1"/>
</dbReference>
<feature type="transmembrane region" description="Helical" evidence="14">
    <location>
        <begin position="6"/>
        <end position="26"/>
    </location>
</feature>
<evidence type="ECO:0000313" key="17">
    <source>
        <dbReference type="Proteomes" id="UP001158050"/>
    </source>
</evidence>
<dbReference type="CDD" id="cd00082">
    <property type="entry name" value="HisKA"/>
    <property type="match status" value="1"/>
</dbReference>
<evidence type="ECO:0000256" key="4">
    <source>
        <dbReference type="ARBA" id="ARBA00022553"/>
    </source>
</evidence>
<dbReference type="PROSITE" id="PS50109">
    <property type="entry name" value="HIS_KIN"/>
    <property type="match status" value="1"/>
</dbReference>
<feature type="coiled-coil region" evidence="13">
    <location>
        <begin position="94"/>
        <end position="163"/>
    </location>
</feature>
<evidence type="ECO:0000256" key="1">
    <source>
        <dbReference type="ARBA" id="ARBA00000085"/>
    </source>
</evidence>
<evidence type="ECO:0000256" key="14">
    <source>
        <dbReference type="SAM" id="Phobius"/>
    </source>
</evidence>
<dbReference type="InterPro" id="IPR052023">
    <property type="entry name" value="Histidine_kinase_KdpD"/>
</dbReference>
<keyword evidence="12 14" id="KW-0472">Membrane</keyword>
<dbReference type="Gene3D" id="1.10.287.130">
    <property type="match status" value="1"/>
</dbReference>
<dbReference type="Gene3D" id="1.20.120.620">
    <property type="entry name" value="Backbone structure of the membrane domain of e. Coli histidine kinase receptor kdpd"/>
    <property type="match status" value="1"/>
</dbReference>
<dbReference type="Pfam" id="PF02518">
    <property type="entry name" value="HATPase_c"/>
    <property type="match status" value="1"/>
</dbReference>
<reference evidence="16 17" key="1">
    <citation type="submission" date="2017-05" db="EMBL/GenBank/DDBJ databases">
        <authorList>
            <person name="Varghese N."/>
            <person name="Submissions S."/>
        </authorList>
    </citation>
    <scope>NUCLEOTIDE SEQUENCE [LARGE SCALE GENOMIC DNA]</scope>
    <source>
        <strain evidence="16 17">DSM 18015</strain>
    </source>
</reference>
<evidence type="ECO:0000259" key="15">
    <source>
        <dbReference type="PROSITE" id="PS50109"/>
    </source>
</evidence>
<evidence type="ECO:0000256" key="5">
    <source>
        <dbReference type="ARBA" id="ARBA00022679"/>
    </source>
</evidence>
<dbReference type="InterPro" id="IPR003594">
    <property type="entry name" value="HATPase_dom"/>
</dbReference>